<proteinExistence type="predicted"/>
<feature type="domain" description="Yeast cell wall synthesis Kre9/Knh1-like N-terminal" evidence="3">
    <location>
        <begin position="26"/>
        <end position="118"/>
    </location>
</feature>
<feature type="chain" id="PRO_5040275583" description="Yeast cell wall synthesis Kre9/Knh1-like N-terminal domain-containing protein" evidence="2">
    <location>
        <begin position="21"/>
        <end position="206"/>
    </location>
</feature>
<feature type="signal peptide" evidence="2">
    <location>
        <begin position="1"/>
        <end position="20"/>
    </location>
</feature>
<dbReference type="OrthoDB" id="5564519at2759"/>
<organism evidence="4 5">
    <name type="scientific">Rhizopus oryzae</name>
    <name type="common">Mucormycosis agent</name>
    <name type="synonym">Rhizopus arrhizus var. delemar</name>
    <dbReference type="NCBI Taxonomy" id="64495"/>
    <lineage>
        <taxon>Eukaryota</taxon>
        <taxon>Fungi</taxon>
        <taxon>Fungi incertae sedis</taxon>
        <taxon>Mucoromycota</taxon>
        <taxon>Mucoromycotina</taxon>
        <taxon>Mucoromycetes</taxon>
        <taxon>Mucorales</taxon>
        <taxon>Mucorineae</taxon>
        <taxon>Rhizopodaceae</taxon>
        <taxon>Rhizopus</taxon>
    </lineage>
</organism>
<sequence>MKTSFFAAAGLVSAASQALASITVVSPWGTSVWSAGGHGEITWNATTPESTMNCDIQLMNGEAKNANLVAQVTDPSTPIACSAGKYDIHPLNDFAAGKYSIRIGQASTGNWYYSGLFTFNGTGSSKPVSVVSTATSLSGTAAAAAAAATGNPAASGNAAAIGKAAASGSAASASATALSTKSAANTISINSAALALGAVAAAAFAL</sequence>
<gene>
    <name evidence="4" type="ORF">G6F64_000481</name>
</gene>
<keyword evidence="5" id="KW-1185">Reference proteome</keyword>
<dbReference type="InterPro" id="IPR052982">
    <property type="entry name" value="SRP1/TIP1-like"/>
</dbReference>
<evidence type="ECO:0000313" key="5">
    <source>
        <dbReference type="Proteomes" id="UP000716291"/>
    </source>
</evidence>
<protein>
    <recommendedName>
        <fullName evidence="3">Yeast cell wall synthesis Kre9/Knh1-like N-terminal domain-containing protein</fullName>
    </recommendedName>
</protein>
<evidence type="ECO:0000256" key="1">
    <source>
        <dbReference type="ARBA" id="ARBA00022729"/>
    </source>
</evidence>
<comment type="caution">
    <text evidence="4">The sequence shown here is derived from an EMBL/GenBank/DDBJ whole genome shotgun (WGS) entry which is preliminary data.</text>
</comment>
<evidence type="ECO:0000256" key="2">
    <source>
        <dbReference type="SAM" id="SignalP"/>
    </source>
</evidence>
<name>A0A9P6XK27_RHIOR</name>
<dbReference type="AlphaFoldDB" id="A0A9P6XK27"/>
<evidence type="ECO:0000259" key="3">
    <source>
        <dbReference type="Pfam" id="PF10342"/>
    </source>
</evidence>
<reference evidence="4" key="1">
    <citation type="journal article" date="2020" name="Microb. Genom.">
        <title>Genetic diversity of clinical and environmental Mucorales isolates obtained from an investigation of mucormycosis cases among solid organ transplant recipients.</title>
        <authorList>
            <person name="Nguyen M.H."/>
            <person name="Kaul D."/>
            <person name="Muto C."/>
            <person name="Cheng S.J."/>
            <person name="Richter R.A."/>
            <person name="Bruno V.M."/>
            <person name="Liu G."/>
            <person name="Beyhan S."/>
            <person name="Sundermann A.J."/>
            <person name="Mounaud S."/>
            <person name="Pasculle A.W."/>
            <person name="Nierman W.C."/>
            <person name="Driscoll E."/>
            <person name="Cumbie R."/>
            <person name="Clancy C.J."/>
            <person name="Dupont C.L."/>
        </authorList>
    </citation>
    <scope>NUCLEOTIDE SEQUENCE</scope>
    <source>
        <strain evidence="4">GL11</strain>
    </source>
</reference>
<dbReference type="Pfam" id="PF10342">
    <property type="entry name" value="Kre9_KNH"/>
    <property type="match status" value="1"/>
</dbReference>
<dbReference type="InterPro" id="IPR018466">
    <property type="entry name" value="Kre9/Knh1-like_N"/>
</dbReference>
<keyword evidence="1 2" id="KW-0732">Signal</keyword>
<dbReference type="PANTHER" id="PTHR40633:SF1">
    <property type="entry name" value="GPI ANCHORED SERINE-THREONINE RICH PROTEIN (AFU_ORTHOLOGUE AFUA_1G03630)"/>
    <property type="match status" value="1"/>
</dbReference>
<dbReference type="Proteomes" id="UP000716291">
    <property type="component" value="Unassembled WGS sequence"/>
</dbReference>
<dbReference type="PANTHER" id="PTHR40633">
    <property type="entry name" value="MATRIX PROTEIN, PUTATIVE (AFU_ORTHOLOGUE AFUA_8G05410)-RELATED"/>
    <property type="match status" value="1"/>
</dbReference>
<accession>A0A9P6XK27</accession>
<evidence type="ECO:0000313" key="4">
    <source>
        <dbReference type="EMBL" id="KAG1315667.1"/>
    </source>
</evidence>
<dbReference type="EMBL" id="JAANQT010000029">
    <property type="protein sequence ID" value="KAG1315667.1"/>
    <property type="molecule type" value="Genomic_DNA"/>
</dbReference>